<evidence type="ECO:0000313" key="1">
    <source>
        <dbReference type="EMBL" id="KAI0061972.1"/>
    </source>
</evidence>
<proteinExistence type="predicted"/>
<feature type="non-terminal residue" evidence="1">
    <location>
        <position position="183"/>
    </location>
</feature>
<gene>
    <name evidence="1" type="ORF">BV25DRAFT_1765533</name>
</gene>
<organism evidence="1 2">
    <name type="scientific">Artomyces pyxidatus</name>
    <dbReference type="NCBI Taxonomy" id="48021"/>
    <lineage>
        <taxon>Eukaryota</taxon>
        <taxon>Fungi</taxon>
        <taxon>Dikarya</taxon>
        <taxon>Basidiomycota</taxon>
        <taxon>Agaricomycotina</taxon>
        <taxon>Agaricomycetes</taxon>
        <taxon>Russulales</taxon>
        <taxon>Auriscalpiaceae</taxon>
        <taxon>Artomyces</taxon>
    </lineage>
</organism>
<accession>A0ACB8T0J1</accession>
<dbReference type="EMBL" id="MU277210">
    <property type="protein sequence ID" value="KAI0061972.1"/>
    <property type="molecule type" value="Genomic_DNA"/>
</dbReference>
<keyword evidence="2" id="KW-1185">Reference proteome</keyword>
<sequence>PHPQLHPLINGDILPQHLHLDLSSHELAPYRQAGPGPSMRVTLMPHELEQPATTPELTRVRVICDAIPQWPVELSVTGISLTPRRPGRPPIPFITLGDVLYTVHHALHKKITHEDWGRLTPMQETDVSRAYTRRYKAFAQVERQQQREGVKRVDYLLRNYHFKGMTWMQPEHGVERMKLLTGP</sequence>
<reference evidence="1" key="2">
    <citation type="journal article" date="2022" name="New Phytol.">
        <title>Evolutionary transition to the ectomycorrhizal habit in the genomes of a hyperdiverse lineage of mushroom-forming fungi.</title>
        <authorList>
            <person name="Looney B."/>
            <person name="Miyauchi S."/>
            <person name="Morin E."/>
            <person name="Drula E."/>
            <person name="Courty P.E."/>
            <person name="Kohler A."/>
            <person name="Kuo A."/>
            <person name="LaButti K."/>
            <person name="Pangilinan J."/>
            <person name="Lipzen A."/>
            <person name="Riley R."/>
            <person name="Andreopoulos W."/>
            <person name="He G."/>
            <person name="Johnson J."/>
            <person name="Nolan M."/>
            <person name="Tritt A."/>
            <person name="Barry K.W."/>
            <person name="Grigoriev I.V."/>
            <person name="Nagy L.G."/>
            <person name="Hibbett D."/>
            <person name="Henrissat B."/>
            <person name="Matheny P.B."/>
            <person name="Labbe J."/>
            <person name="Martin F.M."/>
        </authorList>
    </citation>
    <scope>NUCLEOTIDE SEQUENCE</scope>
    <source>
        <strain evidence="1">HHB10654</strain>
    </source>
</reference>
<name>A0ACB8T0J1_9AGAM</name>
<feature type="non-terminal residue" evidence="1">
    <location>
        <position position="1"/>
    </location>
</feature>
<comment type="caution">
    <text evidence="1">The sequence shown here is derived from an EMBL/GenBank/DDBJ whole genome shotgun (WGS) entry which is preliminary data.</text>
</comment>
<dbReference type="Proteomes" id="UP000814140">
    <property type="component" value="Unassembled WGS sequence"/>
</dbReference>
<evidence type="ECO:0000313" key="2">
    <source>
        <dbReference type="Proteomes" id="UP000814140"/>
    </source>
</evidence>
<protein>
    <submittedName>
        <fullName evidence="1">Uncharacterized protein</fullName>
    </submittedName>
</protein>
<reference evidence="1" key="1">
    <citation type="submission" date="2021-03" db="EMBL/GenBank/DDBJ databases">
        <authorList>
            <consortium name="DOE Joint Genome Institute"/>
            <person name="Ahrendt S."/>
            <person name="Looney B.P."/>
            <person name="Miyauchi S."/>
            <person name="Morin E."/>
            <person name="Drula E."/>
            <person name="Courty P.E."/>
            <person name="Chicoki N."/>
            <person name="Fauchery L."/>
            <person name="Kohler A."/>
            <person name="Kuo A."/>
            <person name="Labutti K."/>
            <person name="Pangilinan J."/>
            <person name="Lipzen A."/>
            <person name="Riley R."/>
            <person name="Andreopoulos W."/>
            <person name="He G."/>
            <person name="Johnson J."/>
            <person name="Barry K.W."/>
            <person name="Grigoriev I.V."/>
            <person name="Nagy L."/>
            <person name="Hibbett D."/>
            <person name="Henrissat B."/>
            <person name="Matheny P.B."/>
            <person name="Labbe J."/>
            <person name="Martin F."/>
        </authorList>
    </citation>
    <scope>NUCLEOTIDE SEQUENCE</scope>
    <source>
        <strain evidence="1">HHB10654</strain>
    </source>
</reference>